<organism evidence="1 2">
    <name type="scientific">Solanum pinnatisectum</name>
    <name type="common">tansyleaf nightshade</name>
    <dbReference type="NCBI Taxonomy" id="50273"/>
    <lineage>
        <taxon>Eukaryota</taxon>
        <taxon>Viridiplantae</taxon>
        <taxon>Streptophyta</taxon>
        <taxon>Embryophyta</taxon>
        <taxon>Tracheophyta</taxon>
        <taxon>Spermatophyta</taxon>
        <taxon>Magnoliopsida</taxon>
        <taxon>eudicotyledons</taxon>
        <taxon>Gunneridae</taxon>
        <taxon>Pentapetalae</taxon>
        <taxon>asterids</taxon>
        <taxon>lamiids</taxon>
        <taxon>Solanales</taxon>
        <taxon>Solanaceae</taxon>
        <taxon>Solanoideae</taxon>
        <taxon>Solaneae</taxon>
        <taxon>Solanum</taxon>
    </lineage>
</organism>
<gene>
    <name evidence="1" type="ORF">R3W88_033026</name>
</gene>
<proteinExistence type="predicted"/>
<accession>A0AAV9K2B1</accession>
<evidence type="ECO:0000313" key="1">
    <source>
        <dbReference type="EMBL" id="KAK4707425.1"/>
    </source>
</evidence>
<name>A0AAV9K2B1_9SOLN</name>
<evidence type="ECO:0000313" key="2">
    <source>
        <dbReference type="Proteomes" id="UP001311915"/>
    </source>
</evidence>
<sequence length="60" mass="6783">MNSRLACWKTNFLNMTGRTVLAKASLSSIPSHIMQFIKLPCKTTKALDIIQRNFLRGTNT</sequence>
<dbReference type="Proteomes" id="UP001311915">
    <property type="component" value="Unassembled WGS sequence"/>
</dbReference>
<protein>
    <submittedName>
        <fullName evidence="1">Uncharacterized protein</fullName>
    </submittedName>
</protein>
<dbReference type="AlphaFoldDB" id="A0AAV9K2B1"/>
<keyword evidence="2" id="KW-1185">Reference proteome</keyword>
<dbReference type="EMBL" id="JAWPEI010000015">
    <property type="protein sequence ID" value="KAK4707425.1"/>
    <property type="molecule type" value="Genomic_DNA"/>
</dbReference>
<reference evidence="1 2" key="1">
    <citation type="submission" date="2023-10" db="EMBL/GenBank/DDBJ databases">
        <title>Genome-Wide Identification Analysis in wild type Solanum Pinnatisectum Reveals Some Genes Defensing Phytophthora Infestans.</title>
        <authorList>
            <person name="Sun C."/>
        </authorList>
    </citation>
    <scope>NUCLEOTIDE SEQUENCE [LARGE SCALE GENOMIC DNA]</scope>
    <source>
        <strain evidence="1">LQN</strain>
        <tissue evidence="1">Leaf</tissue>
    </source>
</reference>
<comment type="caution">
    <text evidence="1">The sequence shown here is derived from an EMBL/GenBank/DDBJ whole genome shotgun (WGS) entry which is preliminary data.</text>
</comment>